<proteinExistence type="inferred from homology"/>
<keyword evidence="8" id="KW-1185">Reference proteome</keyword>
<keyword evidence="4" id="KW-0560">Oxidoreductase</keyword>
<dbReference type="GO" id="GO:0008395">
    <property type="term" value="F:steroid hydroxylase activity"/>
    <property type="evidence" value="ECO:0007669"/>
    <property type="project" value="TreeGrafter"/>
</dbReference>
<dbReference type="InterPro" id="IPR001128">
    <property type="entry name" value="Cyt_P450"/>
</dbReference>
<keyword evidence="5" id="KW-0408">Iron</keyword>
<keyword evidence="6" id="KW-0503">Monooxygenase</keyword>
<comment type="similarity">
    <text evidence="1">Belongs to the cytochrome P450 family.</text>
</comment>
<dbReference type="Gene3D" id="1.10.630.10">
    <property type="entry name" value="Cytochrome P450"/>
    <property type="match status" value="1"/>
</dbReference>
<dbReference type="SUPFAM" id="SSF48264">
    <property type="entry name" value="Cytochrome P450"/>
    <property type="match status" value="1"/>
</dbReference>
<accession>A0A8X6LRN1</accession>
<gene>
    <name evidence="7" type="primary">Cyp3a11_2</name>
    <name evidence="7" type="ORF">TNCT_298271</name>
</gene>
<evidence type="ECO:0000256" key="2">
    <source>
        <dbReference type="ARBA" id="ARBA00022617"/>
    </source>
</evidence>
<dbReference type="Pfam" id="PF00067">
    <property type="entry name" value="p450"/>
    <property type="match status" value="1"/>
</dbReference>
<name>A0A8X6LRN1_TRICU</name>
<keyword evidence="3" id="KW-0479">Metal-binding</keyword>
<keyword evidence="2" id="KW-0349">Heme</keyword>
<comment type="caution">
    <text evidence="7">The sequence shown here is derived from an EMBL/GenBank/DDBJ whole genome shotgun (WGS) entry which is preliminary data.</text>
</comment>
<dbReference type="Proteomes" id="UP000887116">
    <property type="component" value="Unassembled WGS sequence"/>
</dbReference>
<dbReference type="OrthoDB" id="6435524at2759"/>
<evidence type="ECO:0000256" key="6">
    <source>
        <dbReference type="ARBA" id="ARBA00023033"/>
    </source>
</evidence>
<evidence type="ECO:0000256" key="1">
    <source>
        <dbReference type="ARBA" id="ARBA00010617"/>
    </source>
</evidence>
<evidence type="ECO:0000313" key="8">
    <source>
        <dbReference type="Proteomes" id="UP000887116"/>
    </source>
</evidence>
<evidence type="ECO:0000256" key="3">
    <source>
        <dbReference type="ARBA" id="ARBA00022723"/>
    </source>
</evidence>
<evidence type="ECO:0000256" key="5">
    <source>
        <dbReference type="ARBA" id="ARBA00023004"/>
    </source>
</evidence>
<dbReference type="PANTHER" id="PTHR24302">
    <property type="entry name" value="CYTOCHROME P450 FAMILY 3"/>
    <property type="match status" value="1"/>
</dbReference>
<dbReference type="GO" id="GO:0016705">
    <property type="term" value="F:oxidoreductase activity, acting on paired donors, with incorporation or reduction of molecular oxygen"/>
    <property type="evidence" value="ECO:0007669"/>
    <property type="project" value="InterPro"/>
</dbReference>
<evidence type="ECO:0000313" key="7">
    <source>
        <dbReference type="EMBL" id="GFR18132.1"/>
    </source>
</evidence>
<dbReference type="InterPro" id="IPR050705">
    <property type="entry name" value="Cytochrome_P450_3A"/>
</dbReference>
<dbReference type="EMBL" id="BMAO01027568">
    <property type="protein sequence ID" value="GFR18132.1"/>
    <property type="molecule type" value="Genomic_DNA"/>
</dbReference>
<dbReference type="GO" id="GO:0005506">
    <property type="term" value="F:iron ion binding"/>
    <property type="evidence" value="ECO:0007669"/>
    <property type="project" value="InterPro"/>
</dbReference>
<dbReference type="InterPro" id="IPR036396">
    <property type="entry name" value="Cyt_P450_sf"/>
</dbReference>
<organism evidence="7 8">
    <name type="scientific">Trichonephila clavata</name>
    <name type="common">Joro spider</name>
    <name type="synonym">Nephila clavata</name>
    <dbReference type="NCBI Taxonomy" id="2740835"/>
    <lineage>
        <taxon>Eukaryota</taxon>
        <taxon>Metazoa</taxon>
        <taxon>Ecdysozoa</taxon>
        <taxon>Arthropoda</taxon>
        <taxon>Chelicerata</taxon>
        <taxon>Arachnida</taxon>
        <taxon>Araneae</taxon>
        <taxon>Araneomorphae</taxon>
        <taxon>Entelegynae</taxon>
        <taxon>Araneoidea</taxon>
        <taxon>Nephilidae</taxon>
        <taxon>Trichonephila</taxon>
    </lineage>
</organism>
<dbReference type="PANTHER" id="PTHR24302:SF15">
    <property type="entry name" value="FATTY-ACID PEROXYGENASE"/>
    <property type="match status" value="1"/>
</dbReference>
<sequence>NSSKSHDCWEKLGVPYVKPKPFFGSTLDKTKKPFHENELLRYKTFGPIYGHFEGAAPLLSVADPELLRNIMVKDFQFFANRRVSFPHLFEYICKHVIRSWICNGRIDKRNEIKL</sequence>
<evidence type="ECO:0000256" key="4">
    <source>
        <dbReference type="ARBA" id="ARBA00023002"/>
    </source>
</evidence>
<dbReference type="GO" id="GO:0020037">
    <property type="term" value="F:heme binding"/>
    <property type="evidence" value="ECO:0007669"/>
    <property type="project" value="InterPro"/>
</dbReference>
<feature type="non-terminal residue" evidence="7">
    <location>
        <position position="114"/>
    </location>
</feature>
<reference evidence="7" key="1">
    <citation type="submission" date="2020-07" db="EMBL/GenBank/DDBJ databases">
        <title>Multicomponent nature underlies the extraordinary mechanical properties of spider dragline silk.</title>
        <authorList>
            <person name="Kono N."/>
            <person name="Nakamura H."/>
            <person name="Mori M."/>
            <person name="Yoshida Y."/>
            <person name="Ohtoshi R."/>
            <person name="Malay A.D."/>
            <person name="Moran D.A.P."/>
            <person name="Tomita M."/>
            <person name="Numata K."/>
            <person name="Arakawa K."/>
        </authorList>
    </citation>
    <scope>NUCLEOTIDE SEQUENCE</scope>
</reference>
<protein>
    <submittedName>
        <fullName evidence="7">Cytochrome P450 3A11</fullName>
    </submittedName>
</protein>
<dbReference type="AlphaFoldDB" id="A0A8X6LRN1"/>